<accession>A0A916ZZ81</accession>
<organism evidence="3 4">
    <name type="scientific">Primorskyibacter flagellatus</name>
    <dbReference type="NCBI Taxonomy" id="1387277"/>
    <lineage>
        <taxon>Bacteria</taxon>
        <taxon>Pseudomonadati</taxon>
        <taxon>Pseudomonadota</taxon>
        <taxon>Alphaproteobacteria</taxon>
        <taxon>Rhodobacterales</taxon>
        <taxon>Roseobacteraceae</taxon>
        <taxon>Primorskyibacter</taxon>
    </lineage>
</organism>
<dbReference type="EMBL" id="BMFJ01000001">
    <property type="protein sequence ID" value="GGE18651.1"/>
    <property type="molecule type" value="Genomic_DNA"/>
</dbReference>
<name>A0A916ZZ81_9RHOB</name>
<sequence length="191" mass="19339">MNILRTAALVAGLAFAPFAASAATCDVGTCFAAGADGQTLTSAGLSYGAYNIVNDGSNGFNFFALFDRGATDIIEVVISILTFQPTGLGYINDLEVSFFGGGSTLPQAVTNGSGFPINPVGNDVILTFDLTGFDTMVGIDIEGFAVAQSGANPGFNVTVRQAPPAVPVPAAGLLLAGALGGLAALRRRKKD</sequence>
<evidence type="ECO:0000256" key="2">
    <source>
        <dbReference type="SAM" id="SignalP"/>
    </source>
</evidence>
<dbReference type="InterPro" id="IPR013424">
    <property type="entry name" value="Ice-binding_C"/>
</dbReference>
<protein>
    <recommendedName>
        <fullName evidence="5">VPLPA-CTERM protein sorting domain-containing protein</fullName>
    </recommendedName>
</protein>
<dbReference type="NCBIfam" id="TIGR03370">
    <property type="entry name" value="VPLPA-CTERM"/>
    <property type="match status" value="1"/>
</dbReference>
<keyword evidence="1" id="KW-1133">Transmembrane helix</keyword>
<keyword evidence="2" id="KW-0732">Signal</keyword>
<reference evidence="4" key="1">
    <citation type="journal article" date="2019" name="Int. J. Syst. Evol. Microbiol.">
        <title>The Global Catalogue of Microorganisms (GCM) 10K type strain sequencing project: providing services to taxonomists for standard genome sequencing and annotation.</title>
        <authorList>
            <consortium name="The Broad Institute Genomics Platform"/>
            <consortium name="The Broad Institute Genome Sequencing Center for Infectious Disease"/>
            <person name="Wu L."/>
            <person name="Ma J."/>
        </authorList>
    </citation>
    <scope>NUCLEOTIDE SEQUENCE [LARGE SCALE GENOMIC DNA]</scope>
    <source>
        <strain evidence="4">CGMCC 1.12664</strain>
    </source>
</reference>
<evidence type="ECO:0000313" key="4">
    <source>
        <dbReference type="Proteomes" id="UP000612855"/>
    </source>
</evidence>
<feature type="chain" id="PRO_5037825502" description="VPLPA-CTERM protein sorting domain-containing protein" evidence="2">
    <location>
        <begin position="23"/>
        <end position="191"/>
    </location>
</feature>
<dbReference type="RefSeq" id="WP_188475984.1">
    <property type="nucleotide sequence ID" value="NZ_BMFJ01000001.1"/>
</dbReference>
<dbReference type="AlphaFoldDB" id="A0A916ZZ81"/>
<feature type="signal peptide" evidence="2">
    <location>
        <begin position="1"/>
        <end position="22"/>
    </location>
</feature>
<feature type="transmembrane region" description="Helical" evidence="1">
    <location>
        <begin position="166"/>
        <end position="185"/>
    </location>
</feature>
<dbReference type="InterPro" id="IPR022472">
    <property type="entry name" value="VPLPA-CTERM"/>
</dbReference>
<evidence type="ECO:0008006" key="5">
    <source>
        <dbReference type="Google" id="ProtNLM"/>
    </source>
</evidence>
<keyword evidence="1" id="KW-0812">Transmembrane</keyword>
<keyword evidence="4" id="KW-1185">Reference proteome</keyword>
<dbReference type="Proteomes" id="UP000612855">
    <property type="component" value="Unassembled WGS sequence"/>
</dbReference>
<gene>
    <name evidence="3" type="ORF">GCM10011360_04270</name>
</gene>
<evidence type="ECO:0000313" key="3">
    <source>
        <dbReference type="EMBL" id="GGE18651.1"/>
    </source>
</evidence>
<proteinExistence type="predicted"/>
<keyword evidence="1" id="KW-0472">Membrane</keyword>
<evidence type="ECO:0000256" key="1">
    <source>
        <dbReference type="SAM" id="Phobius"/>
    </source>
</evidence>
<dbReference type="NCBIfam" id="TIGR02595">
    <property type="entry name" value="PEP_CTERM"/>
    <property type="match status" value="1"/>
</dbReference>
<comment type="caution">
    <text evidence="3">The sequence shown here is derived from an EMBL/GenBank/DDBJ whole genome shotgun (WGS) entry which is preliminary data.</text>
</comment>